<keyword evidence="3" id="KW-1185">Reference proteome</keyword>
<proteinExistence type="predicted"/>
<dbReference type="RefSeq" id="XP_008073929.1">
    <property type="nucleotide sequence ID" value="XM_008075738.1"/>
</dbReference>
<dbReference type="GeneID" id="19878790"/>
<accession>L2GVD0</accession>
<organism evidence="2 3">
    <name type="scientific">Vavraia culicis (isolate floridensis)</name>
    <name type="common">Microsporidian parasite</name>
    <dbReference type="NCBI Taxonomy" id="948595"/>
    <lineage>
        <taxon>Eukaryota</taxon>
        <taxon>Fungi</taxon>
        <taxon>Fungi incertae sedis</taxon>
        <taxon>Microsporidia</taxon>
        <taxon>Pleistophoridae</taxon>
        <taxon>Vavraia</taxon>
    </lineage>
</organism>
<dbReference type="OMA" id="HRRMFAV"/>
<evidence type="ECO:0000313" key="3">
    <source>
        <dbReference type="Proteomes" id="UP000011081"/>
    </source>
</evidence>
<protein>
    <submittedName>
        <fullName evidence="2">Uncharacterized protein</fullName>
    </submittedName>
</protein>
<evidence type="ECO:0000256" key="1">
    <source>
        <dbReference type="SAM" id="Coils"/>
    </source>
</evidence>
<dbReference type="AlphaFoldDB" id="L2GVD0"/>
<keyword evidence="1" id="KW-0175">Coiled coil</keyword>
<dbReference type="HOGENOM" id="CLU_1157141_0_0_1"/>
<dbReference type="EMBL" id="GL877415">
    <property type="protein sequence ID" value="ELA47584.1"/>
    <property type="molecule type" value="Genomic_DNA"/>
</dbReference>
<sequence length="240" mass="28328">MVYNHNEQVDPDEFLQASVLLKNGPLAEKTNLVGKKSEFKKSNGGNERVILEGVDEYENGASLKRVFDKIGDEMHKERVVSERSGQGMGNRLDRAYEGVKDTLRVGRHFVEENRGKGFYGVGKHQKDVFDLKEHLNVNRRTDDVHNYSQIQMELDKLKETHRRMFAVKGKIYLAVEKEVAKFKKELEEKNEVGIRMKDREVQRLNDELEVLKKDYEIMREERDKFRTVYFKLKEKYKNRK</sequence>
<evidence type="ECO:0000313" key="2">
    <source>
        <dbReference type="EMBL" id="ELA47584.1"/>
    </source>
</evidence>
<dbReference type="InParanoid" id="L2GVD0"/>
<dbReference type="Proteomes" id="UP000011081">
    <property type="component" value="Unassembled WGS sequence"/>
</dbReference>
<feature type="coiled-coil region" evidence="1">
    <location>
        <begin position="172"/>
        <end position="221"/>
    </location>
</feature>
<name>L2GVD0_VAVCU</name>
<reference evidence="3" key="1">
    <citation type="submission" date="2011-03" db="EMBL/GenBank/DDBJ databases">
        <title>The genome sequence of Vavraia culicis strain floridensis.</title>
        <authorList>
            <consortium name="The Broad Institute Genome Sequencing Platform"/>
            <person name="Cuomo C."/>
            <person name="Becnel J."/>
            <person name="Sanscrainte N."/>
            <person name="Young S.K."/>
            <person name="Zeng Q."/>
            <person name="Gargeya S."/>
            <person name="Fitzgerald M."/>
            <person name="Haas B."/>
            <person name="Abouelleil A."/>
            <person name="Alvarado L."/>
            <person name="Arachchi H.M."/>
            <person name="Berlin A."/>
            <person name="Chapman S.B."/>
            <person name="Gearin G."/>
            <person name="Goldberg J."/>
            <person name="Griggs A."/>
            <person name="Gujja S."/>
            <person name="Hansen M."/>
            <person name="Heiman D."/>
            <person name="Howarth C."/>
            <person name="Larimer J."/>
            <person name="Lui A."/>
            <person name="MacDonald P.J.P."/>
            <person name="McCowen C."/>
            <person name="Montmayeur A."/>
            <person name="Murphy C."/>
            <person name="Neiman D."/>
            <person name="Pearson M."/>
            <person name="Priest M."/>
            <person name="Roberts A."/>
            <person name="Saif S."/>
            <person name="Shea T."/>
            <person name="Sisk P."/>
            <person name="Stolte C."/>
            <person name="Sykes S."/>
            <person name="Wortman J."/>
            <person name="Nusbaum C."/>
            <person name="Birren B."/>
        </authorList>
    </citation>
    <scope>NUCLEOTIDE SEQUENCE [LARGE SCALE GENOMIC DNA]</scope>
    <source>
        <strain evidence="3">floridensis</strain>
    </source>
</reference>
<dbReference type="VEuPathDB" id="MicrosporidiaDB:VCUG_00907"/>
<dbReference type="OrthoDB" id="10434280at2759"/>
<gene>
    <name evidence="2" type="ORF">VCUG_00907</name>
</gene>